<dbReference type="RefSeq" id="WP_343836097.1">
    <property type="nucleotide sequence ID" value="NZ_BAAAEX010000006.1"/>
</dbReference>
<accession>A0AB39GYR4</accession>
<dbReference type="EMBL" id="BAAAEX010000006">
    <property type="protein sequence ID" value="GAA0776291.1"/>
    <property type="molecule type" value="Genomic_DNA"/>
</dbReference>
<dbReference type="EMBL" id="CP158256">
    <property type="protein sequence ID" value="XDJ51775.1"/>
    <property type="molecule type" value="Genomic_DNA"/>
</dbReference>
<dbReference type="EMBL" id="CP158268">
    <property type="protein sequence ID" value="XDJ86210.1"/>
    <property type="molecule type" value="Genomic_DNA"/>
</dbReference>
<dbReference type="EMBL" id="CP158258">
    <property type="protein sequence ID" value="XDJ59568.1"/>
    <property type="molecule type" value="Genomic_DNA"/>
</dbReference>
<dbReference type="NCBIfam" id="TIGR03371">
    <property type="entry name" value="cellulose_yhjQ"/>
    <property type="match status" value="1"/>
</dbReference>
<dbReference type="EMBL" id="CP158252">
    <property type="protein sequence ID" value="XDJ42079.1"/>
    <property type="molecule type" value="Genomic_DNA"/>
</dbReference>
<evidence type="ECO:0000313" key="23">
    <source>
        <dbReference type="EMBL" id="XDJ98680.1"/>
    </source>
</evidence>
<evidence type="ECO:0000313" key="20">
    <source>
        <dbReference type="EMBL" id="XDJ91662.1"/>
    </source>
</evidence>
<dbReference type="InterPro" id="IPR027417">
    <property type="entry name" value="P-loop_NTPase"/>
</dbReference>
<evidence type="ECO:0000313" key="9">
    <source>
        <dbReference type="EMBL" id="XDJ62245.1"/>
    </source>
</evidence>
<dbReference type="PANTHER" id="PTHR13696:SF96">
    <property type="entry name" value="COBQ_COBB_MIND_PARA NUCLEOTIDE BINDING DOMAIN-CONTAINING PROTEIN"/>
    <property type="match status" value="1"/>
</dbReference>
<dbReference type="SUPFAM" id="SSF52540">
    <property type="entry name" value="P-loop containing nucleoside triphosphate hydrolases"/>
    <property type="match status" value="1"/>
</dbReference>
<dbReference type="PANTHER" id="PTHR13696">
    <property type="entry name" value="P-LOOP CONTAINING NUCLEOSIDE TRIPHOSPHATE HYDROLASE"/>
    <property type="match status" value="1"/>
</dbReference>
<evidence type="ECO:0000313" key="4">
    <source>
        <dbReference type="EMBL" id="XDJ47173.1"/>
    </source>
</evidence>
<dbReference type="KEGG" id="cgin:ABRZ00_06900"/>
<dbReference type="EMBL" id="CP158273">
    <property type="protein sequence ID" value="XDJ96032.1"/>
    <property type="molecule type" value="Genomic_DNA"/>
</dbReference>
<organism evidence="22">
    <name type="scientific">Castellaniella ginsengisoli</name>
    <dbReference type="NCBI Taxonomy" id="546114"/>
    <lineage>
        <taxon>Bacteria</taxon>
        <taxon>Pseudomonadati</taxon>
        <taxon>Pseudomonadota</taxon>
        <taxon>Betaproteobacteria</taxon>
        <taxon>Burkholderiales</taxon>
        <taxon>Alcaligenaceae</taxon>
        <taxon>Castellaniella</taxon>
    </lineage>
</organism>
<evidence type="ECO:0000313" key="18">
    <source>
        <dbReference type="EMBL" id="XDJ86210.1"/>
    </source>
</evidence>
<dbReference type="EMBL" id="CP158254">
    <property type="protein sequence ID" value="XDJ47173.1"/>
    <property type="molecule type" value="Genomic_DNA"/>
</dbReference>
<sequence>MNILTLTGVRGGGGTTTVAGMLGDALRALGQRVLLVDLNPSDLLRLHFDVAHGDEHGWVAAGFPFEWRRQAFELAPGLMLVPFGRAAIEDAGVSPLLHGDDFWVRALPGLAGDFDWVLFDCPSHPGRSAPALRFHSTLDVLIARPDIAAHVLLAQMGLDATSHLLINDYDPSRPLERAIVRDWRHHYGARLLPQVICREECLHEALACKQPITRYQPDAAASRAARAIAQWCVSPF</sequence>
<dbReference type="Proteomes" id="UP001500573">
    <property type="component" value="Unassembled WGS sequence"/>
</dbReference>
<evidence type="ECO:0000313" key="12">
    <source>
        <dbReference type="EMBL" id="XDJ69205.1"/>
    </source>
</evidence>
<dbReference type="InterPro" id="IPR050678">
    <property type="entry name" value="DNA_Partitioning_ATPase"/>
</dbReference>
<dbReference type="InterPro" id="IPR017746">
    <property type="entry name" value="Cellulose_synthase_operon_BcsQ"/>
</dbReference>
<evidence type="ECO:0000313" key="14">
    <source>
        <dbReference type="EMBL" id="XDJ74390.1"/>
    </source>
</evidence>
<evidence type="ECO:0000313" key="16">
    <source>
        <dbReference type="EMBL" id="XDJ81131.1"/>
    </source>
</evidence>
<evidence type="ECO:0000313" key="1">
    <source>
        <dbReference type="EMBL" id="GAA0776291.1"/>
    </source>
</evidence>
<evidence type="ECO:0000313" key="6">
    <source>
        <dbReference type="EMBL" id="XDJ51775.1"/>
    </source>
</evidence>
<evidence type="ECO:0000313" key="11">
    <source>
        <dbReference type="EMBL" id="XDJ66265.1"/>
    </source>
</evidence>
<evidence type="ECO:0000313" key="15">
    <source>
        <dbReference type="EMBL" id="XDJ77384.1"/>
    </source>
</evidence>
<evidence type="ECO:0000313" key="19">
    <source>
        <dbReference type="EMBL" id="XDJ87718.1"/>
    </source>
</evidence>
<proteinExistence type="predicted"/>
<dbReference type="Gene3D" id="3.40.50.300">
    <property type="entry name" value="P-loop containing nucleotide triphosphate hydrolases"/>
    <property type="match status" value="1"/>
</dbReference>
<dbReference type="EMBL" id="CP158270">
    <property type="protein sequence ID" value="XDJ91662.1"/>
    <property type="molecule type" value="Genomic_DNA"/>
</dbReference>
<dbReference type="EMBL" id="CP158260">
    <property type="protein sequence ID" value="XDJ63136.1"/>
    <property type="molecule type" value="Genomic_DNA"/>
</dbReference>
<dbReference type="EMBL" id="CP158267">
    <property type="protein sequence ID" value="XDJ81131.1"/>
    <property type="molecule type" value="Genomic_DNA"/>
</dbReference>
<evidence type="ECO:0000313" key="7">
    <source>
        <dbReference type="EMBL" id="XDJ56889.1"/>
    </source>
</evidence>
<dbReference type="EMBL" id="CP158257">
    <property type="protein sequence ID" value="XDJ56889.1"/>
    <property type="molecule type" value="Genomic_DNA"/>
</dbReference>
<dbReference type="EMBL" id="CP158271">
    <property type="protein sequence ID" value="XDJ92326.1"/>
    <property type="molecule type" value="Genomic_DNA"/>
</dbReference>
<keyword evidence="24" id="KW-1185">Reference proteome</keyword>
<dbReference type="EMBL" id="CP158253">
    <property type="protein sequence ID" value="XDJ43893.1"/>
    <property type="molecule type" value="Genomic_DNA"/>
</dbReference>
<evidence type="ECO:0000313" key="8">
    <source>
        <dbReference type="EMBL" id="XDJ59568.1"/>
    </source>
</evidence>
<evidence type="ECO:0000313" key="24">
    <source>
        <dbReference type="Proteomes" id="UP001500573"/>
    </source>
</evidence>
<dbReference type="EMBL" id="CP158266">
    <property type="protein sequence ID" value="XDJ82217.1"/>
    <property type="molecule type" value="Genomic_DNA"/>
</dbReference>
<reference evidence="1" key="2">
    <citation type="submission" date="2023-12" db="EMBL/GenBank/DDBJ databases">
        <authorList>
            <person name="Sun Q."/>
            <person name="Inoue M."/>
        </authorList>
    </citation>
    <scope>NUCLEOTIDE SEQUENCE</scope>
    <source>
        <strain evidence="1">JCM 15515</strain>
    </source>
</reference>
<evidence type="ECO:0000313" key="22">
    <source>
        <dbReference type="EMBL" id="XDJ96032.1"/>
    </source>
</evidence>
<dbReference type="EMBL" id="CP158272">
    <property type="protein sequence ID" value="XDJ98680.1"/>
    <property type="molecule type" value="Genomic_DNA"/>
</dbReference>
<evidence type="ECO:0000313" key="3">
    <source>
        <dbReference type="EMBL" id="XDJ43893.1"/>
    </source>
</evidence>
<evidence type="ECO:0000313" key="2">
    <source>
        <dbReference type="EMBL" id="XDJ42079.1"/>
    </source>
</evidence>
<dbReference type="EMBL" id="CP158265">
    <property type="protein sequence ID" value="XDJ77384.1"/>
    <property type="molecule type" value="Genomic_DNA"/>
</dbReference>
<evidence type="ECO:0000313" key="5">
    <source>
        <dbReference type="EMBL" id="XDJ49509.1"/>
    </source>
</evidence>
<evidence type="ECO:0000313" key="21">
    <source>
        <dbReference type="EMBL" id="XDJ92326.1"/>
    </source>
</evidence>
<protein>
    <submittedName>
        <fullName evidence="22">Cellulose biosynthesis protein BcsQ</fullName>
    </submittedName>
</protein>
<dbReference type="EMBL" id="CP158262">
    <property type="protein sequence ID" value="XDJ69205.1"/>
    <property type="molecule type" value="Genomic_DNA"/>
</dbReference>
<evidence type="ECO:0000313" key="13">
    <source>
        <dbReference type="EMBL" id="XDJ72118.1"/>
    </source>
</evidence>
<dbReference type="AlphaFoldDB" id="A0AB39GYR4"/>
<dbReference type="EMBL" id="CP158269">
    <property type="protein sequence ID" value="XDJ87718.1"/>
    <property type="molecule type" value="Genomic_DNA"/>
</dbReference>
<name>A0AB39GYR4_9BURK</name>
<reference evidence="1 24" key="1">
    <citation type="journal article" date="2019" name="Int. J. Syst. Evol. Microbiol.">
        <title>The Global Catalogue of Microorganisms (GCM) 10K type strain sequencing project: providing services to taxonomists for standard genome sequencing and annotation.</title>
        <authorList>
            <consortium name="The Broad Institute Genomics Platform"/>
            <consortium name="The Broad Institute Genome Sequencing Center for Infectious Disease"/>
            <person name="Wu L."/>
            <person name="Ma J."/>
        </authorList>
    </citation>
    <scope>NUCLEOTIDE SEQUENCE [LARGE SCALE GENOMIC DNA]</scope>
    <source>
        <strain evidence="1 24">JCM 15515</strain>
    </source>
</reference>
<dbReference type="GeneID" id="93067248"/>
<dbReference type="EMBL" id="CP158261">
    <property type="protein sequence ID" value="XDJ66265.1"/>
    <property type="molecule type" value="Genomic_DNA"/>
</dbReference>
<evidence type="ECO:0000313" key="10">
    <source>
        <dbReference type="EMBL" id="XDJ63136.1"/>
    </source>
</evidence>
<dbReference type="Pfam" id="PF06564">
    <property type="entry name" value="CBP_BcsQ"/>
    <property type="match status" value="1"/>
</dbReference>
<gene>
    <name evidence="22" type="primary">bcsQ</name>
    <name evidence="8" type="ORF">ABRY90_06590</name>
    <name evidence="11" type="ORF">ABRY91_12770</name>
    <name evidence="9" type="ORF">ABRY92_06585</name>
    <name evidence="12" type="ORF">ABRY94_14300</name>
    <name evidence="21" type="ORF">ABRY95_07810</name>
    <name evidence="17" type="ORF">ABRY96_11070</name>
    <name evidence="14" type="ORF">ABRY97_12385</name>
    <name evidence="19" type="ORF">ABRY98_12390</name>
    <name evidence="2" type="ORF">ABRY99_00420</name>
    <name evidence="7" type="ORF">ABRZ00_06900</name>
    <name evidence="6" type="ORF">ABRZ01_07245</name>
    <name evidence="3" type="ORF">ABRZ02_09485</name>
    <name evidence="10" type="ORF">ABRZ03_10405</name>
    <name evidence="4" type="ORF">ABRZ04_12845</name>
    <name evidence="22" type="ORF">ABRZ05_13280</name>
    <name evidence="13" type="ORF">ABRZ06_00985</name>
    <name evidence="16" type="ORF">ABRZ07_06430</name>
    <name evidence="18" type="ORF">ABRZ08_05125</name>
    <name evidence="5" type="ORF">ABRZ09_09640</name>
    <name evidence="15" type="ORF">ABRZ10_00750</name>
    <name evidence="23" type="ORF">ABRZ11_12935</name>
    <name evidence="20" type="ORF">ABRZ12_05045</name>
    <name evidence="1" type="ORF">GCM10009108_10360</name>
</gene>
<reference evidence="22" key="3">
    <citation type="submission" date="2024-05" db="EMBL/GenBank/DDBJ databases">
        <authorList>
            <person name="Luo Y.-C."/>
            <person name="Nicholds J."/>
            <person name="Mortimer T."/>
            <person name="Maboni G."/>
        </authorList>
    </citation>
    <scope>NUCLEOTIDE SEQUENCE</scope>
    <source>
        <strain evidence="22">124370</strain>
        <strain evidence="23">124566</strain>
        <strain evidence="21">124953</strain>
        <strain evidence="20">130308</strain>
        <strain evidence="19">130416</strain>
        <strain evidence="18">140124</strain>
        <strain evidence="16">141555</strain>
        <strain evidence="17">143751</strain>
        <strain evidence="15">143769</strain>
        <strain evidence="14">143811</strain>
        <strain evidence="13">143936</strain>
        <strain evidence="12">144863</strain>
        <strain evidence="11">145849</strain>
        <strain evidence="10">145850</strain>
        <strain evidence="9">145852</strain>
        <strain evidence="8">148131</strain>
        <strain evidence="7">150221</strain>
        <strain evidence="6">150964</strain>
        <strain evidence="5">151108</strain>
        <strain evidence="4">151836</strain>
        <strain evidence="3">153271</strain>
        <strain evidence="2">153920</strain>
    </source>
</reference>
<dbReference type="EMBL" id="CP158263">
    <property type="protein sequence ID" value="XDJ72118.1"/>
    <property type="molecule type" value="Genomic_DNA"/>
</dbReference>
<dbReference type="EMBL" id="CP158264">
    <property type="protein sequence ID" value="XDJ74390.1"/>
    <property type="molecule type" value="Genomic_DNA"/>
</dbReference>
<dbReference type="EMBL" id="CP158259">
    <property type="protein sequence ID" value="XDJ62245.1"/>
    <property type="molecule type" value="Genomic_DNA"/>
</dbReference>
<dbReference type="EMBL" id="CP158255">
    <property type="protein sequence ID" value="XDJ49509.1"/>
    <property type="molecule type" value="Genomic_DNA"/>
</dbReference>
<evidence type="ECO:0000313" key="17">
    <source>
        <dbReference type="EMBL" id="XDJ82217.1"/>
    </source>
</evidence>